<evidence type="ECO:0000313" key="1">
    <source>
        <dbReference type="EMBL" id="KAG0557633.1"/>
    </source>
</evidence>
<proteinExistence type="predicted"/>
<name>A0A8T0GF42_CERPU</name>
<dbReference type="AlphaFoldDB" id="A0A8T0GF42"/>
<dbReference type="EMBL" id="CM026432">
    <property type="protein sequence ID" value="KAG0557633.1"/>
    <property type="molecule type" value="Genomic_DNA"/>
</dbReference>
<reference evidence="1 2" key="1">
    <citation type="submission" date="2020-06" db="EMBL/GenBank/DDBJ databases">
        <title>WGS assembly of Ceratodon purpureus strain R40.</title>
        <authorList>
            <person name="Carey S.B."/>
            <person name="Jenkins J."/>
            <person name="Shu S."/>
            <person name="Lovell J.T."/>
            <person name="Sreedasyam A."/>
            <person name="Maumus F."/>
            <person name="Tiley G.P."/>
            <person name="Fernandez-Pozo N."/>
            <person name="Barry K."/>
            <person name="Chen C."/>
            <person name="Wang M."/>
            <person name="Lipzen A."/>
            <person name="Daum C."/>
            <person name="Saski C.A."/>
            <person name="Payton A.C."/>
            <person name="Mcbreen J.C."/>
            <person name="Conrad R.E."/>
            <person name="Kollar L.M."/>
            <person name="Olsson S."/>
            <person name="Huttunen S."/>
            <person name="Landis J.B."/>
            <person name="Wickett N.J."/>
            <person name="Johnson M.G."/>
            <person name="Rensing S.A."/>
            <person name="Grimwood J."/>
            <person name="Schmutz J."/>
            <person name="Mcdaniel S.F."/>
        </authorList>
    </citation>
    <scope>NUCLEOTIDE SEQUENCE [LARGE SCALE GENOMIC DNA]</scope>
    <source>
        <strain evidence="1 2">R40</strain>
    </source>
</reference>
<comment type="caution">
    <text evidence="1">The sequence shown here is derived from an EMBL/GenBank/DDBJ whole genome shotgun (WGS) entry which is preliminary data.</text>
</comment>
<sequence length="92" mass="10550">MESSIWITPCFHFIHVFVGNLAAHVTVQQYLPSKCKVHHGNDPKPSSTLTMEYSNVILPRCQVIGEEICPVITPLLLKNINCRIRQEHVLEW</sequence>
<protein>
    <submittedName>
        <fullName evidence="1">Uncharacterized protein</fullName>
    </submittedName>
</protein>
<dbReference type="Proteomes" id="UP000822688">
    <property type="component" value="Chromosome 11"/>
</dbReference>
<evidence type="ECO:0000313" key="2">
    <source>
        <dbReference type="Proteomes" id="UP000822688"/>
    </source>
</evidence>
<keyword evidence="2" id="KW-1185">Reference proteome</keyword>
<organism evidence="1 2">
    <name type="scientific">Ceratodon purpureus</name>
    <name type="common">Fire moss</name>
    <name type="synonym">Dicranum purpureum</name>
    <dbReference type="NCBI Taxonomy" id="3225"/>
    <lineage>
        <taxon>Eukaryota</taxon>
        <taxon>Viridiplantae</taxon>
        <taxon>Streptophyta</taxon>
        <taxon>Embryophyta</taxon>
        <taxon>Bryophyta</taxon>
        <taxon>Bryophytina</taxon>
        <taxon>Bryopsida</taxon>
        <taxon>Dicranidae</taxon>
        <taxon>Pseudoditrichales</taxon>
        <taxon>Ditrichaceae</taxon>
        <taxon>Ceratodon</taxon>
    </lineage>
</organism>
<accession>A0A8T0GF42</accession>
<gene>
    <name evidence="1" type="ORF">KC19_11G145100</name>
</gene>